<keyword evidence="4" id="KW-0808">Transferase</keyword>
<accession>A0A821H1X0</accession>
<sequence length="500" mass="57835">MIKAFIVFSLLCFINARFTTNSTCKNCIGKIHSKQDLQLARHSLIIDKNQSCQNQRYTFFIIVKSGSFEKRSFTRSTWAKEISEHFKIPILYAIGYPKDPHFQKYIIAEDLKYHDLLQFNVLEDYYNLTLKTTSVLLWYDRYCSKNSQFLLYVDDDVLIHVDELIVYMHRTVNNDSIQGWFEKSVHIQREGMGGVSVDDFPIDFVPDYLWGAAVVYPSHIISNRLISAIFNSTVPIFFRDDVFINGFMAQQAGIKREHMKGIFCFDPAQDDLNSKMILINFKNEEARENTWNCYRNGITSNKNLPLFLSLNESLCLLHIKVIKILFNILLHVDKLIIYMYRTVNNDSIQGCFENSGNIQRKGMGEVSVDDFPIDFVPDYLWGAAVVYPSHIISNRLIGAIFNSTVPIFFRDDVFINGLMAQQAGIKREHMKGIFCFDPIEDDLDSNMIVIDFKNEEARENTWSCYKNVIKYDTNLASLSLPGVAKFLRNSLFCIHLFSGT</sequence>
<evidence type="ECO:0000256" key="11">
    <source>
        <dbReference type="SAM" id="SignalP"/>
    </source>
</evidence>
<dbReference type="Proteomes" id="UP000663838">
    <property type="component" value="Unassembled WGS sequence"/>
</dbReference>
<protein>
    <recommendedName>
        <fullName evidence="10">Hexosyltransferase</fullName>
        <ecNumber evidence="10">2.4.1.-</ecNumber>
    </recommendedName>
</protein>
<comment type="caution">
    <text evidence="12">The sequence shown here is derived from an EMBL/GenBank/DDBJ whole genome shotgun (WGS) entry which is preliminary data.</text>
</comment>
<evidence type="ECO:0000256" key="2">
    <source>
        <dbReference type="ARBA" id="ARBA00008661"/>
    </source>
</evidence>
<dbReference type="AlphaFoldDB" id="A0A821H1X0"/>
<keyword evidence="3 10" id="KW-0328">Glycosyltransferase</keyword>
<dbReference type="EC" id="2.4.1.-" evidence="10"/>
<dbReference type="PANTHER" id="PTHR11214">
    <property type="entry name" value="BETA-1,3-N-ACETYLGLUCOSAMINYLTRANSFERASE"/>
    <property type="match status" value="1"/>
</dbReference>
<keyword evidence="11" id="KW-0732">Signal</keyword>
<dbReference type="GO" id="GO:0016758">
    <property type="term" value="F:hexosyltransferase activity"/>
    <property type="evidence" value="ECO:0007669"/>
    <property type="project" value="InterPro"/>
</dbReference>
<organism evidence="12 13">
    <name type="scientific">Rotaria socialis</name>
    <dbReference type="NCBI Taxonomy" id="392032"/>
    <lineage>
        <taxon>Eukaryota</taxon>
        <taxon>Metazoa</taxon>
        <taxon>Spiralia</taxon>
        <taxon>Gnathifera</taxon>
        <taxon>Rotifera</taxon>
        <taxon>Eurotatoria</taxon>
        <taxon>Bdelloidea</taxon>
        <taxon>Philodinida</taxon>
        <taxon>Philodinidae</taxon>
        <taxon>Rotaria</taxon>
    </lineage>
</organism>
<proteinExistence type="inferred from homology"/>
<evidence type="ECO:0000313" key="12">
    <source>
        <dbReference type="EMBL" id="CAF4676274.1"/>
    </source>
</evidence>
<evidence type="ECO:0000313" key="13">
    <source>
        <dbReference type="Proteomes" id="UP000663838"/>
    </source>
</evidence>
<evidence type="ECO:0000256" key="6">
    <source>
        <dbReference type="ARBA" id="ARBA00022968"/>
    </source>
</evidence>
<evidence type="ECO:0000256" key="8">
    <source>
        <dbReference type="ARBA" id="ARBA00023034"/>
    </source>
</evidence>
<keyword evidence="8 10" id="KW-0333">Golgi apparatus</keyword>
<evidence type="ECO:0000256" key="7">
    <source>
        <dbReference type="ARBA" id="ARBA00022989"/>
    </source>
</evidence>
<feature type="chain" id="PRO_5032683406" description="Hexosyltransferase" evidence="11">
    <location>
        <begin position="17"/>
        <end position="500"/>
    </location>
</feature>
<dbReference type="GO" id="GO:0006493">
    <property type="term" value="P:protein O-linked glycosylation"/>
    <property type="evidence" value="ECO:0007669"/>
    <property type="project" value="TreeGrafter"/>
</dbReference>
<evidence type="ECO:0000256" key="3">
    <source>
        <dbReference type="ARBA" id="ARBA00022676"/>
    </source>
</evidence>
<evidence type="ECO:0000256" key="9">
    <source>
        <dbReference type="ARBA" id="ARBA00023136"/>
    </source>
</evidence>
<feature type="signal peptide" evidence="11">
    <location>
        <begin position="1"/>
        <end position="16"/>
    </location>
</feature>
<comment type="subcellular location">
    <subcellularLocation>
        <location evidence="1 10">Golgi apparatus membrane</location>
        <topology evidence="1 10">Single-pass type II membrane protein</topology>
    </subcellularLocation>
</comment>
<keyword evidence="9" id="KW-0472">Membrane</keyword>
<dbReference type="Gene3D" id="3.90.550.50">
    <property type="match status" value="1"/>
</dbReference>
<dbReference type="Pfam" id="PF01762">
    <property type="entry name" value="Galactosyl_T"/>
    <property type="match status" value="1"/>
</dbReference>
<dbReference type="PANTHER" id="PTHR11214:SF378">
    <property type="entry name" value="BETA-1,3-GALACTOSYLTRANSFERASE 4"/>
    <property type="match status" value="1"/>
</dbReference>
<name>A0A821H1X0_9BILA</name>
<reference evidence="12" key="1">
    <citation type="submission" date="2021-02" db="EMBL/GenBank/DDBJ databases">
        <authorList>
            <person name="Nowell W R."/>
        </authorList>
    </citation>
    <scope>NUCLEOTIDE SEQUENCE</scope>
</reference>
<evidence type="ECO:0000256" key="1">
    <source>
        <dbReference type="ARBA" id="ARBA00004323"/>
    </source>
</evidence>
<evidence type="ECO:0000256" key="10">
    <source>
        <dbReference type="RuleBase" id="RU363063"/>
    </source>
</evidence>
<gene>
    <name evidence="12" type="ORF">TOA249_LOCUS15578</name>
</gene>
<keyword evidence="5" id="KW-0812">Transmembrane</keyword>
<dbReference type="EMBL" id="CAJOBS010001019">
    <property type="protein sequence ID" value="CAF4676274.1"/>
    <property type="molecule type" value="Genomic_DNA"/>
</dbReference>
<keyword evidence="7" id="KW-1133">Transmembrane helix</keyword>
<keyword evidence="6" id="KW-0735">Signal-anchor</keyword>
<dbReference type="InterPro" id="IPR002659">
    <property type="entry name" value="Glyco_trans_31"/>
</dbReference>
<dbReference type="GO" id="GO:0000139">
    <property type="term" value="C:Golgi membrane"/>
    <property type="evidence" value="ECO:0007669"/>
    <property type="project" value="UniProtKB-SubCell"/>
</dbReference>
<evidence type="ECO:0000256" key="4">
    <source>
        <dbReference type="ARBA" id="ARBA00022679"/>
    </source>
</evidence>
<evidence type="ECO:0000256" key="5">
    <source>
        <dbReference type="ARBA" id="ARBA00022692"/>
    </source>
</evidence>
<comment type="similarity">
    <text evidence="2 10">Belongs to the glycosyltransferase 31 family.</text>
</comment>